<reference evidence="3" key="1">
    <citation type="submission" date="2022-10" db="EMBL/GenBank/DDBJ databases">
        <authorList>
            <person name="Yu W.X."/>
        </authorList>
    </citation>
    <scope>NUCLEOTIDE SEQUENCE</scope>
    <source>
        <strain evidence="3">D04</strain>
    </source>
</reference>
<evidence type="ECO:0000313" key="4">
    <source>
        <dbReference type="Proteomes" id="UP001207408"/>
    </source>
</evidence>
<feature type="chain" id="PRO_5042046421" description="PKD domain-containing protein" evidence="1">
    <location>
        <begin position="20"/>
        <end position="691"/>
    </location>
</feature>
<protein>
    <recommendedName>
        <fullName evidence="2">PKD domain-containing protein</fullName>
    </recommendedName>
</protein>
<gene>
    <name evidence="3" type="ORF">OM074_14795</name>
</gene>
<feature type="signal peptide" evidence="1">
    <location>
        <begin position="1"/>
        <end position="19"/>
    </location>
</feature>
<dbReference type="InterPro" id="IPR035986">
    <property type="entry name" value="PKD_dom_sf"/>
</dbReference>
<evidence type="ECO:0000259" key="2">
    <source>
        <dbReference type="PROSITE" id="PS50093"/>
    </source>
</evidence>
<accession>A0AAE3SKU9</accession>
<dbReference type="EMBL" id="JAPDPI010000032">
    <property type="protein sequence ID" value="MCW3806903.1"/>
    <property type="molecule type" value="Genomic_DNA"/>
</dbReference>
<comment type="caution">
    <text evidence="3">The sequence shown here is derived from an EMBL/GenBank/DDBJ whole genome shotgun (WGS) entry which is preliminary data.</text>
</comment>
<dbReference type="Gene3D" id="2.60.40.10">
    <property type="entry name" value="Immunoglobulins"/>
    <property type="match status" value="2"/>
</dbReference>
<dbReference type="InterPro" id="IPR013783">
    <property type="entry name" value="Ig-like_fold"/>
</dbReference>
<evidence type="ECO:0000256" key="1">
    <source>
        <dbReference type="SAM" id="SignalP"/>
    </source>
</evidence>
<sequence length="691" mass="73225">MKILYKLTAFIFIASLFFACETDEDKMYNLDYMKAPSNISAIFDVTQDNTGLVSITPNAEGAQSYVIDFGDGADTEEYKVGEAIEHIFSEGVYNVSITAVGITGLETDFTQELNVTFKAPENVEVTIANDNVNPRIVSVTAKADYATVFEIYWGDAVDEEPTMAMPEEAVTHTYEEPGDYDLKVIAKSAGAATTEYTETVNVPAASDPITLPVNFESFTVNYAFADFGGVTSSVVDNPDASGNNTSDKVGHSAKPASAETWGGSVMTLGSPINFADKTFKVKVWSPKTGAIVKLKVENLDNGDINHEVDATTTVANEWEELSFDFSGIDTNNEYQKVVLFFDFGNMGEDSNYYFDDIKLVTESAAGTGIEGIWSVASEAGSIGVGPGLGDTSWWTIDDAGVAERACFFDDTYIFGADGSFSNVLGGETWVEGWQGGSDACGAPVAPHNGSNQATYTHDTGAGTVTISGLGAYLGIPKAVNGSELASPDDAAQSITYDVELSEGNTVMTVDIFIGGEAWWRFKLVKVGEVSSSPLAGSWSVASEAGAIGVGPGMGDTSWWAIDDAGVAERACFFDDTYVFGADGSFSNVLGGDTWVEGWQGGSDACGAPVAPHDGSNQATYTYDEDAGTITLNGLGAYLGIPKAVNGSELASPDDAAQSVTYDVTLSEGNTVMTVDIFIGGEAWWRFKLVKN</sequence>
<dbReference type="Gene3D" id="2.60.120.260">
    <property type="entry name" value="Galactose-binding domain-like"/>
    <property type="match status" value="1"/>
</dbReference>
<organism evidence="3 4">
    <name type="scientific">Plebeiibacterium marinum</name>
    <dbReference type="NCBI Taxonomy" id="2992111"/>
    <lineage>
        <taxon>Bacteria</taxon>
        <taxon>Pseudomonadati</taxon>
        <taxon>Bacteroidota</taxon>
        <taxon>Bacteroidia</taxon>
        <taxon>Marinilabiliales</taxon>
        <taxon>Marinilabiliaceae</taxon>
        <taxon>Plebeiibacterium</taxon>
    </lineage>
</organism>
<keyword evidence="1" id="KW-0732">Signal</keyword>
<evidence type="ECO:0000313" key="3">
    <source>
        <dbReference type="EMBL" id="MCW3806903.1"/>
    </source>
</evidence>
<dbReference type="InterPro" id="IPR000601">
    <property type="entry name" value="PKD_dom"/>
</dbReference>
<proteinExistence type="predicted"/>
<dbReference type="SUPFAM" id="SSF49299">
    <property type="entry name" value="PKD domain"/>
    <property type="match status" value="1"/>
</dbReference>
<dbReference type="Proteomes" id="UP001207408">
    <property type="component" value="Unassembled WGS sequence"/>
</dbReference>
<name>A0AAE3SKU9_9BACT</name>
<dbReference type="PROSITE" id="PS51257">
    <property type="entry name" value="PROKAR_LIPOPROTEIN"/>
    <property type="match status" value="1"/>
</dbReference>
<keyword evidence="4" id="KW-1185">Reference proteome</keyword>
<feature type="domain" description="PKD" evidence="2">
    <location>
        <begin position="154"/>
        <end position="207"/>
    </location>
</feature>
<dbReference type="PROSITE" id="PS50093">
    <property type="entry name" value="PKD"/>
    <property type="match status" value="1"/>
</dbReference>
<dbReference type="RefSeq" id="WP_301200793.1">
    <property type="nucleotide sequence ID" value="NZ_JAPDPI010000032.1"/>
</dbReference>
<dbReference type="AlphaFoldDB" id="A0AAE3SKU9"/>